<protein>
    <recommendedName>
        <fullName evidence="1">Hedgehog/Intein (Hint) domain-containing protein</fullName>
    </recommendedName>
</protein>
<organism evidence="2">
    <name type="scientific">marine sediment metagenome</name>
    <dbReference type="NCBI Taxonomy" id="412755"/>
    <lineage>
        <taxon>unclassified sequences</taxon>
        <taxon>metagenomes</taxon>
        <taxon>ecological metagenomes</taxon>
    </lineage>
</organism>
<dbReference type="InterPro" id="IPR028992">
    <property type="entry name" value="Hedgehog/Intein_dom"/>
</dbReference>
<dbReference type="EMBL" id="LAZR01038527">
    <property type="protein sequence ID" value="KKL19326.1"/>
    <property type="molecule type" value="Genomic_DNA"/>
</dbReference>
<evidence type="ECO:0000259" key="1">
    <source>
        <dbReference type="Pfam" id="PF13403"/>
    </source>
</evidence>
<dbReference type="AlphaFoldDB" id="A0A0F9DNT1"/>
<name>A0A0F9DNT1_9ZZZZ</name>
<evidence type="ECO:0000313" key="2">
    <source>
        <dbReference type="EMBL" id="KKL19326.1"/>
    </source>
</evidence>
<reference evidence="2" key="1">
    <citation type="journal article" date="2015" name="Nature">
        <title>Complex archaea that bridge the gap between prokaryotes and eukaryotes.</title>
        <authorList>
            <person name="Spang A."/>
            <person name="Saw J.H."/>
            <person name="Jorgensen S.L."/>
            <person name="Zaremba-Niedzwiedzka K."/>
            <person name="Martijn J."/>
            <person name="Lind A.E."/>
            <person name="van Eijk R."/>
            <person name="Schleper C."/>
            <person name="Guy L."/>
            <person name="Ettema T.J."/>
        </authorList>
    </citation>
    <scope>NUCLEOTIDE SEQUENCE</scope>
</reference>
<accession>A0A0F9DNT1</accession>
<feature type="non-terminal residue" evidence="2">
    <location>
        <position position="1"/>
    </location>
</feature>
<feature type="domain" description="Hedgehog/Intein (Hint)" evidence="1">
    <location>
        <begin position="3"/>
        <end position="78"/>
    </location>
</feature>
<comment type="caution">
    <text evidence="2">The sequence shown here is derived from an EMBL/GenBank/DDBJ whole genome shotgun (WGS) entry which is preliminary data.</text>
</comment>
<gene>
    <name evidence="2" type="ORF">LCGC14_2466600</name>
</gene>
<dbReference type="Pfam" id="PF13403">
    <property type="entry name" value="Hint_2"/>
    <property type="match status" value="1"/>
</dbReference>
<sequence>PLPDLVLGPSARLVNRSPALRAAMTADIGLVPVAPLADGMTVIEVTPVAPVEVFHLGFARHCLLAVNGVEIESFHPGQIDTLQIGRDLTDRFLALFPHVRGLSGFGKLCCPRITTEEYDLIQAA</sequence>
<proteinExistence type="predicted"/>